<feature type="domain" description="Glucose-methanol-choline oxidoreductase N-terminal" evidence="5">
    <location>
        <begin position="363"/>
        <end position="464"/>
    </location>
</feature>
<dbReference type="InterPro" id="IPR012132">
    <property type="entry name" value="GMC_OxRdtase"/>
</dbReference>
<dbReference type="InterPro" id="IPR007867">
    <property type="entry name" value="GMC_OxRtase_C"/>
</dbReference>
<evidence type="ECO:0000313" key="7">
    <source>
        <dbReference type="EMBL" id="KAF2165298.1"/>
    </source>
</evidence>
<dbReference type="RefSeq" id="XP_033666187.1">
    <property type="nucleotide sequence ID" value="XM_033817289.1"/>
</dbReference>
<evidence type="ECO:0000259" key="6">
    <source>
        <dbReference type="Pfam" id="PF05199"/>
    </source>
</evidence>
<dbReference type="GeneID" id="54570561"/>
<sequence length="699" mass="75186">MDPISSVPSSRTDCTSSCLVGSTGLEYAPPELKPGYRPFLLTTVSVAKASSQMGQNSGVRAIGKPPLNNDRMSISDYEFYHLEACSSKWVTIGASQEYEFIVIGSGAGGGPLAANLARTGHTVLLLEARTDNGDSMLQRVPSFSDFAAESDEMAWAFYVDHYTNTTQAYRDNKYTWRHQNGSIFIGTGQDAGDAEPLGIIYLRGATLGGSTQVNGMCFTLPPDAQWDELAALTGDDSWNSTSMRTIFEQLEACDYLPNGTAGHGFDGYIHSNQLPLSLLDLQPGLRDVLGSVYGALGQSKPNSTTDLINRIGRDMNRLDPIRYENSDLYTMVIDQNADHVRTGARDYIMDTLQATHANGSRRYPGLTISTQSFATRVLFANKTTESTRPRATGVEYVAGESVYKADLRFPNRGARPITPVQAIATREVIVSGGAFNTPQILKLSGSAPARIDLPAVGQNLQDNYEGGITVEAARDFTTLFTNCTFGDPGDPCLAEFTLNHTGPYTIGSAWAALLFGSSVATTPDTDIYALSAPLSTFWWSLVKMRPQGRGSVKLRSADPFDTPLINFEYFANGGAHDLQALQDAVKFIQAAMNSKGGGYSPFTTIAPEPSVSIQQGIKDYAFGHHCACNCAMGPANSSAACVDSQLRVHGVEGLRVVDTSVFPGAMGAMGAFPMLPTFMVGLKAFRFIRAEVEGAVLSN</sequence>
<dbReference type="InterPro" id="IPR000172">
    <property type="entry name" value="GMC_OxRdtase_N"/>
</dbReference>
<keyword evidence="8" id="KW-1185">Reference proteome</keyword>
<dbReference type="Gene3D" id="3.30.560.10">
    <property type="entry name" value="Glucose Oxidase, domain 3"/>
    <property type="match status" value="1"/>
</dbReference>
<evidence type="ECO:0000256" key="3">
    <source>
        <dbReference type="ARBA" id="ARBA00022630"/>
    </source>
</evidence>
<dbReference type="Pfam" id="PF00732">
    <property type="entry name" value="GMC_oxred_N"/>
    <property type="match status" value="2"/>
</dbReference>
<dbReference type="SUPFAM" id="SSF54373">
    <property type="entry name" value="FAD-linked reductases, C-terminal domain"/>
    <property type="match status" value="1"/>
</dbReference>
<comment type="similarity">
    <text evidence="2">Belongs to the GMC oxidoreductase family.</text>
</comment>
<feature type="domain" description="Glucose-methanol-choline oxidoreductase C-terminal" evidence="6">
    <location>
        <begin position="546"/>
        <end position="681"/>
    </location>
</feature>
<accession>A0A6A6CGJ8</accession>
<dbReference type="SUPFAM" id="SSF51905">
    <property type="entry name" value="FAD/NAD(P)-binding domain"/>
    <property type="match status" value="1"/>
</dbReference>
<keyword evidence="3" id="KW-0285">Flavoprotein</keyword>
<evidence type="ECO:0000256" key="1">
    <source>
        <dbReference type="ARBA" id="ARBA00001974"/>
    </source>
</evidence>
<evidence type="ECO:0000313" key="8">
    <source>
        <dbReference type="Proteomes" id="UP000799537"/>
    </source>
</evidence>
<dbReference type="PIRSF" id="PIRSF000137">
    <property type="entry name" value="Alcohol_oxidase"/>
    <property type="match status" value="1"/>
</dbReference>
<evidence type="ECO:0000256" key="4">
    <source>
        <dbReference type="ARBA" id="ARBA00022827"/>
    </source>
</evidence>
<dbReference type="PANTHER" id="PTHR11552">
    <property type="entry name" value="GLUCOSE-METHANOL-CHOLINE GMC OXIDOREDUCTASE"/>
    <property type="match status" value="1"/>
</dbReference>
<keyword evidence="4" id="KW-0274">FAD</keyword>
<protein>
    <submittedName>
        <fullName evidence="7">GMC oxidoreductase</fullName>
    </submittedName>
</protein>
<dbReference type="Pfam" id="PF05199">
    <property type="entry name" value="GMC_oxred_C"/>
    <property type="match status" value="1"/>
</dbReference>
<organism evidence="7 8">
    <name type="scientific">Zasmidium cellare ATCC 36951</name>
    <dbReference type="NCBI Taxonomy" id="1080233"/>
    <lineage>
        <taxon>Eukaryota</taxon>
        <taxon>Fungi</taxon>
        <taxon>Dikarya</taxon>
        <taxon>Ascomycota</taxon>
        <taxon>Pezizomycotina</taxon>
        <taxon>Dothideomycetes</taxon>
        <taxon>Dothideomycetidae</taxon>
        <taxon>Mycosphaerellales</taxon>
        <taxon>Mycosphaerellaceae</taxon>
        <taxon>Zasmidium</taxon>
    </lineage>
</organism>
<feature type="domain" description="Glucose-methanol-choline oxidoreductase N-terminal" evidence="5">
    <location>
        <begin position="199"/>
        <end position="251"/>
    </location>
</feature>
<gene>
    <name evidence="7" type="ORF">M409DRAFT_67174</name>
</gene>
<dbReference type="GO" id="GO:0050660">
    <property type="term" value="F:flavin adenine dinucleotide binding"/>
    <property type="evidence" value="ECO:0007669"/>
    <property type="project" value="InterPro"/>
</dbReference>
<proteinExistence type="inferred from homology"/>
<reference evidence="7" key="1">
    <citation type="journal article" date="2020" name="Stud. Mycol.">
        <title>101 Dothideomycetes genomes: a test case for predicting lifestyles and emergence of pathogens.</title>
        <authorList>
            <person name="Haridas S."/>
            <person name="Albert R."/>
            <person name="Binder M."/>
            <person name="Bloem J."/>
            <person name="Labutti K."/>
            <person name="Salamov A."/>
            <person name="Andreopoulos B."/>
            <person name="Baker S."/>
            <person name="Barry K."/>
            <person name="Bills G."/>
            <person name="Bluhm B."/>
            <person name="Cannon C."/>
            <person name="Castanera R."/>
            <person name="Culley D."/>
            <person name="Daum C."/>
            <person name="Ezra D."/>
            <person name="Gonzalez J."/>
            <person name="Henrissat B."/>
            <person name="Kuo A."/>
            <person name="Liang C."/>
            <person name="Lipzen A."/>
            <person name="Lutzoni F."/>
            <person name="Magnuson J."/>
            <person name="Mondo S."/>
            <person name="Nolan M."/>
            <person name="Ohm R."/>
            <person name="Pangilinan J."/>
            <person name="Park H.-J."/>
            <person name="Ramirez L."/>
            <person name="Alfaro M."/>
            <person name="Sun H."/>
            <person name="Tritt A."/>
            <person name="Yoshinaga Y."/>
            <person name="Zwiers L.-H."/>
            <person name="Turgeon B."/>
            <person name="Goodwin S."/>
            <person name="Spatafora J."/>
            <person name="Crous P."/>
            <person name="Grigoriev I."/>
        </authorList>
    </citation>
    <scope>NUCLEOTIDE SEQUENCE</scope>
    <source>
        <strain evidence="7">ATCC 36951</strain>
    </source>
</reference>
<evidence type="ECO:0000256" key="2">
    <source>
        <dbReference type="ARBA" id="ARBA00010790"/>
    </source>
</evidence>
<dbReference type="GO" id="GO:0016614">
    <property type="term" value="F:oxidoreductase activity, acting on CH-OH group of donors"/>
    <property type="evidence" value="ECO:0007669"/>
    <property type="project" value="InterPro"/>
</dbReference>
<dbReference type="AlphaFoldDB" id="A0A6A6CGJ8"/>
<dbReference type="InterPro" id="IPR036188">
    <property type="entry name" value="FAD/NAD-bd_sf"/>
</dbReference>
<dbReference type="EMBL" id="ML993600">
    <property type="protein sequence ID" value="KAF2165298.1"/>
    <property type="molecule type" value="Genomic_DNA"/>
</dbReference>
<name>A0A6A6CGJ8_ZASCE</name>
<dbReference type="Proteomes" id="UP000799537">
    <property type="component" value="Unassembled WGS sequence"/>
</dbReference>
<evidence type="ECO:0000259" key="5">
    <source>
        <dbReference type="Pfam" id="PF00732"/>
    </source>
</evidence>
<dbReference type="OrthoDB" id="269227at2759"/>
<dbReference type="PANTHER" id="PTHR11552:SF147">
    <property type="entry name" value="CHOLINE DEHYDROGENASE, MITOCHONDRIAL"/>
    <property type="match status" value="1"/>
</dbReference>
<comment type="cofactor">
    <cofactor evidence="1">
        <name>FAD</name>
        <dbReference type="ChEBI" id="CHEBI:57692"/>
    </cofactor>
</comment>
<dbReference type="Gene3D" id="3.50.50.60">
    <property type="entry name" value="FAD/NAD(P)-binding domain"/>
    <property type="match status" value="2"/>
</dbReference>